<sequence length="277" mass="28823">MSTLTPALTVFLLVFAGLLGLVIGSFLNVVVYRVPAGIPLTRESRCPSCDAPVRPWQNVPLVSWVLLRGRCASCGASISARYPLVELATGLAFLAVVWASLGSGAAAWSPATILQSVAYLYLAAISIALALIDADTHRLPNVIVLPAYAVLAVLFTASCVVGAPWESLLRAAIGALALFAFYAVLRLARPGGMGGGDVKLAGVLGIALGWLGWGTLVVGAFAAFVLGGLMAVVLLFTRRAGRKTAIPFGPWMLAGAWVGIFAGETVARWYVGMLVIG</sequence>
<feature type="transmembrane region" description="Helical" evidence="7">
    <location>
        <begin position="197"/>
        <end position="213"/>
    </location>
</feature>
<feature type="domain" description="Prepilin type IV endopeptidase peptidase" evidence="8">
    <location>
        <begin position="121"/>
        <end position="231"/>
    </location>
</feature>
<evidence type="ECO:0000259" key="8">
    <source>
        <dbReference type="Pfam" id="PF01478"/>
    </source>
</evidence>
<dbReference type="InterPro" id="IPR000045">
    <property type="entry name" value="Prepilin_IV_endopep_pep"/>
</dbReference>
<dbReference type="Proteomes" id="UP001213972">
    <property type="component" value="Chromosome"/>
</dbReference>
<evidence type="ECO:0000256" key="1">
    <source>
        <dbReference type="ARBA" id="ARBA00004651"/>
    </source>
</evidence>
<reference evidence="10" key="1">
    <citation type="submission" date="2023-03" db="EMBL/GenBank/DDBJ databases">
        <title>Andean soil-derived lignocellulolytic bacterial consortium as a source of novel taxa and putative plastic-active enzymes.</title>
        <authorList>
            <person name="Diaz-Garcia L."/>
            <person name="Chuvochina M."/>
            <person name="Feuerriegel G."/>
            <person name="Bunk B."/>
            <person name="Sproer C."/>
            <person name="Streit W.R."/>
            <person name="Rodriguez L.M."/>
            <person name="Overmann J."/>
            <person name="Jimenez D.J."/>
        </authorList>
    </citation>
    <scope>NUCLEOTIDE SEQUENCE</scope>
    <source>
        <strain evidence="10">MAG 4610</strain>
    </source>
</reference>
<keyword evidence="5 7" id="KW-1133">Transmembrane helix</keyword>
<dbReference type="PANTHER" id="PTHR30487">
    <property type="entry name" value="TYPE 4 PREPILIN-LIKE PROTEINS LEADER PEPTIDE-PROCESSING ENZYME"/>
    <property type="match status" value="1"/>
</dbReference>
<feature type="transmembrane region" description="Helical" evidence="7">
    <location>
        <begin position="248"/>
        <end position="271"/>
    </location>
</feature>
<dbReference type="PANTHER" id="PTHR30487:SF0">
    <property type="entry name" value="PREPILIN LEADER PEPTIDASE_N-METHYLTRANSFERASE-RELATED"/>
    <property type="match status" value="1"/>
</dbReference>
<feature type="transmembrane region" description="Helical" evidence="7">
    <location>
        <begin position="169"/>
        <end position="185"/>
    </location>
</feature>
<keyword evidence="4 7" id="KW-0812">Transmembrane</keyword>
<comment type="similarity">
    <text evidence="2">Belongs to the peptidase A24 family.</text>
</comment>
<feature type="transmembrane region" description="Helical" evidence="7">
    <location>
        <begin position="113"/>
        <end position="132"/>
    </location>
</feature>
<protein>
    <submittedName>
        <fullName evidence="10">Prepilin peptidase</fullName>
    </submittedName>
</protein>
<dbReference type="AlphaFoldDB" id="A0AAJ5W1N9"/>
<proteinExistence type="inferred from homology"/>
<dbReference type="InterPro" id="IPR050882">
    <property type="entry name" value="Prepilin_peptidase/N-MTase"/>
</dbReference>
<organism evidence="10 11">
    <name type="scientific">Candidatus Microbacterium phytovorans</name>
    <dbReference type="NCBI Taxonomy" id="3121374"/>
    <lineage>
        <taxon>Bacteria</taxon>
        <taxon>Bacillati</taxon>
        <taxon>Actinomycetota</taxon>
        <taxon>Actinomycetes</taxon>
        <taxon>Micrococcales</taxon>
        <taxon>Microbacteriaceae</taxon>
        <taxon>Microbacterium</taxon>
    </lineage>
</organism>
<dbReference type="Gene3D" id="1.20.120.1220">
    <property type="match status" value="1"/>
</dbReference>
<evidence type="ECO:0000259" key="9">
    <source>
        <dbReference type="Pfam" id="PF06750"/>
    </source>
</evidence>
<name>A0AAJ5W1N9_9MICO</name>
<evidence type="ECO:0000256" key="3">
    <source>
        <dbReference type="ARBA" id="ARBA00022475"/>
    </source>
</evidence>
<dbReference type="Pfam" id="PF06750">
    <property type="entry name" value="A24_N_bact"/>
    <property type="match status" value="1"/>
</dbReference>
<keyword evidence="3" id="KW-1003">Cell membrane</keyword>
<evidence type="ECO:0000313" key="11">
    <source>
        <dbReference type="Proteomes" id="UP001213972"/>
    </source>
</evidence>
<keyword evidence="6 7" id="KW-0472">Membrane</keyword>
<feature type="transmembrane region" description="Helical" evidence="7">
    <location>
        <begin position="87"/>
        <end position="107"/>
    </location>
</feature>
<dbReference type="Pfam" id="PF01478">
    <property type="entry name" value="Peptidase_A24"/>
    <property type="match status" value="1"/>
</dbReference>
<gene>
    <name evidence="10" type="ORF">P0Y48_02570</name>
</gene>
<evidence type="ECO:0000256" key="4">
    <source>
        <dbReference type="ARBA" id="ARBA00022692"/>
    </source>
</evidence>
<dbReference type="GO" id="GO:0004190">
    <property type="term" value="F:aspartic-type endopeptidase activity"/>
    <property type="evidence" value="ECO:0007669"/>
    <property type="project" value="InterPro"/>
</dbReference>
<dbReference type="GO" id="GO:0005886">
    <property type="term" value="C:plasma membrane"/>
    <property type="evidence" value="ECO:0007669"/>
    <property type="project" value="UniProtKB-SubCell"/>
</dbReference>
<dbReference type="GO" id="GO:0006465">
    <property type="term" value="P:signal peptide processing"/>
    <property type="evidence" value="ECO:0007669"/>
    <property type="project" value="TreeGrafter"/>
</dbReference>
<dbReference type="InterPro" id="IPR010627">
    <property type="entry name" value="Prepilin_pept_A24_N"/>
</dbReference>
<accession>A0AAJ5W1N9</accession>
<feature type="transmembrane region" description="Helical" evidence="7">
    <location>
        <begin position="6"/>
        <end position="32"/>
    </location>
</feature>
<feature type="transmembrane region" description="Helical" evidence="7">
    <location>
        <begin position="144"/>
        <end position="163"/>
    </location>
</feature>
<evidence type="ECO:0000256" key="2">
    <source>
        <dbReference type="ARBA" id="ARBA00005801"/>
    </source>
</evidence>
<evidence type="ECO:0000313" key="10">
    <source>
        <dbReference type="EMBL" id="WEK14112.1"/>
    </source>
</evidence>
<comment type="subcellular location">
    <subcellularLocation>
        <location evidence="1">Cell membrane</location>
        <topology evidence="1">Multi-pass membrane protein</topology>
    </subcellularLocation>
</comment>
<evidence type="ECO:0000256" key="7">
    <source>
        <dbReference type="SAM" id="Phobius"/>
    </source>
</evidence>
<feature type="domain" description="Prepilin peptidase A24 N-terminal" evidence="9">
    <location>
        <begin position="18"/>
        <end position="99"/>
    </location>
</feature>
<evidence type="ECO:0000256" key="6">
    <source>
        <dbReference type="ARBA" id="ARBA00023136"/>
    </source>
</evidence>
<evidence type="ECO:0000256" key="5">
    <source>
        <dbReference type="ARBA" id="ARBA00022989"/>
    </source>
</evidence>
<dbReference type="EMBL" id="CP119321">
    <property type="protein sequence ID" value="WEK14112.1"/>
    <property type="molecule type" value="Genomic_DNA"/>
</dbReference>